<dbReference type="SUPFAM" id="SSF58104">
    <property type="entry name" value="Methyl-accepting chemotaxis protein (MCP) signaling domain"/>
    <property type="match status" value="1"/>
</dbReference>
<keyword evidence="5 10" id="KW-1133">Transmembrane helix</keyword>
<dbReference type="RefSeq" id="WP_014554169.1">
    <property type="nucleotide sequence ID" value="NC_017455.1"/>
</dbReference>
<keyword evidence="4 10" id="KW-0812">Transmembrane</keyword>
<keyword evidence="2" id="KW-1003">Cell membrane</keyword>
<dbReference type="HOGENOM" id="CLU_000445_107_19_9"/>
<evidence type="ECO:0000313" key="14">
    <source>
        <dbReference type="Proteomes" id="UP000006866"/>
    </source>
</evidence>
<keyword evidence="6 10" id="KW-0472">Membrane</keyword>
<feature type="domain" description="Methyl-accepting transducer" evidence="11">
    <location>
        <begin position="376"/>
        <end position="626"/>
    </location>
</feature>
<evidence type="ECO:0000256" key="4">
    <source>
        <dbReference type="ARBA" id="ARBA00022692"/>
    </source>
</evidence>
<evidence type="ECO:0000256" key="5">
    <source>
        <dbReference type="ARBA" id="ARBA00022989"/>
    </source>
</evidence>
<reference evidence="14" key="1">
    <citation type="submission" date="2010-10" db="EMBL/GenBank/DDBJ databases">
        <title>The complete genome of Halanaerobium praevalens DSM 2228.</title>
        <authorList>
            <consortium name="US DOE Joint Genome Institute (JGI-PGF)"/>
            <person name="Lucas S."/>
            <person name="Copeland A."/>
            <person name="Lapidus A."/>
            <person name="Glavina del Rio T."/>
            <person name="Dalin E."/>
            <person name="Tice H."/>
            <person name="Bruce D."/>
            <person name="Goodwin L."/>
            <person name="Pitluck S."/>
            <person name="Kyrpides N."/>
            <person name="Mavromatis K."/>
            <person name="Ivanova N."/>
            <person name="Ovchinnikova G."/>
            <person name="Chertkov O."/>
            <person name="Detter J.C."/>
            <person name="Han C."/>
            <person name="Larimer F."/>
            <person name="Land M."/>
            <person name="Hauser L."/>
            <person name="Markowitz V."/>
            <person name="Cheng J.-F."/>
            <person name="Hugenholtz P."/>
            <person name="Woyke T."/>
            <person name="Wu D."/>
            <person name="Tindall B."/>
            <person name="Pomrenke H.G."/>
            <person name="Brambilla E."/>
            <person name="Klenk H.-P."/>
            <person name="Eisen J.A."/>
        </authorList>
    </citation>
    <scope>NUCLEOTIDE SEQUENCE [LARGE SCALE GENOMIC DNA]</scope>
    <source>
        <strain evidence="14">ATCC 33744 / DSM 2228 / GSL</strain>
    </source>
</reference>
<dbReference type="KEGG" id="hpk:Hprae_2031"/>
<feature type="transmembrane region" description="Helical" evidence="10">
    <location>
        <begin position="281"/>
        <end position="301"/>
    </location>
</feature>
<evidence type="ECO:0000256" key="6">
    <source>
        <dbReference type="ARBA" id="ARBA00023136"/>
    </source>
</evidence>
<evidence type="ECO:0000256" key="2">
    <source>
        <dbReference type="ARBA" id="ARBA00022475"/>
    </source>
</evidence>
<name>E3DRT9_HALPG</name>
<dbReference type="SMART" id="SM00283">
    <property type="entry name" value="MA"/>
    <property type="match status" value="1"/>
</dbReference>
<dbReference type="PATRIC" id="fig|572479.3.peg.2069"/>
<dbReference type="CDD" id="cd12914">
    <property type="entry name" value="PDC1_DGC_like"/>
    <property type="match status" value="1"/>
</dbReference>
<dbReference type="EMBL" id="CP002175">
    <property type="protein sequence ID" value="ADO78153.1"/>
    <property type="molecule type" value="Genomic_DNA"/>
</dbReference>
<dbReference type="Pfam" id="PF00015">
    <property type="entry name" value="MCPsignal"/>
    <property type="match status" value="1"/>
</dbReference>
<dbReference type="eggNOG" id="COG0840">
    <property type="taxonomic scope" value="Bacteria"/>
</dbReference>
<dbReference type="GO" id="GO:0006935">
    <property type="term" value="P:chemotaxis"/>
    <property type="evidence" value="ECO:0007669"/>
    <property type="project" value="UniProtKB-KW"/>
</dbReference>
<dbReference type="STRING" id="572479.Hprae_2031"/>
<evidence type="ECO:0000313" key="13">
    <source>
        <dbReference type="EMBL" id="ADO78153.1"/>
    </source>
</evidence>
<dbReference type="OrthoDB" id="597657at2"/>
<evidence type="ECO:0000256" key="3">
    <source>
        <dbReference type="ARBA" id="ARBA00022500"/>
    </source>
</evidence>
<evidence type="ECO:0000256" key="1">
    <source>
        <dbReference type="ARBA" id="ARBA00004651"/>
    </source>
</evidence>
<dbReference type="SUPFAM" id="SSF103190">
    <property type="entry name" value="Sensory domain-like"/>
    <property type="match status" value="1"/>
</dbReference>
<dbReference type="InterPro" id="IPR004089">
    <property type="entry name" value="MCPsignal_dom"/>
</dbReference>
<dbReference type="PROSITE" id="PS50111">
    <property type="entry name" value="CHEMOTAXIS_TRANSDUC_2"/>
    <property type="match status" value="1"/>
</dbReference>
<comment type="similarity">
    <text evidence="8">Belongs to the methyl-accepting chemotaxis (MCP) protein family.</text>
</comment>
<keyword evidence="7 9" id="KW-0807">Transducer</keyword>
<evidence type="ECO:0000259" key="12">
    <source>
        <dbReference type="PROSITE" id="PS50885"/>
    </source>
</evidence>
<protein>
    <submittedName>
        <fullName evidence="13">Methyl-accepting chemotaxis sensory transducer with Cache sensor</fullName>
    </submittedName>
</protein>
<dbReference type="InterPro" id="IPR003660">
    <property type="entry name" value="HAMP_dom"/>
</dbReference>
<dbReference type="PANTHER" id="PTHR32089:SF112">
    <property type="entry name" value="LYSOZYME-LIKE PROTEIN-RELATED"/>
    <property type="match status" value="1"/>
</dbReference>
<feature type="domain" description="HAMP" evidence="12">
    <location>
        <begin position="302"/>
        <end position="357"/>
    </location>
</feature>
<accession>E3DRT9</accession>
<organism evidence="13 14">
    <name type="scientific">Halanaerobium praevalens (strain ATCC 33744 / DSM 2228 / GSL)</name>
    <dbReference type="NCBI Taxonomy" id="572479"/>
    <lineage>
        <taxon>Bacteria</taxon>
        <taxon>Bacillati</taxon>
        <taxon>Bacillota</taxon>
        <taxon>Clostridia</taxon>
        <taxon>Halanaerobiales</taxon>
        <taxon>Halanaerobiaceae</taxon>
        <taxon>Halanaerobium</taxon>
    </lineage>
</organism>
<comment type="subcellular location">
    <subcellularLocation>
        <location evidence="1">Cell membrane</location>
        <topology evidence="1">Multi-pass membrane protein</topology>
    </subcellularLocation>
</comment>
<dbReference type="SMART" id="SM00304">
    <property type="entry name" value="HAMP"/>
    <property type="match status" value="1"/>
</dbReference>
<evidence type="ECO:0000256" key="8">
    <source>
        <dbReference type="ARBA" id="ARBA00029447"/>
    </source>
</evidence>
<dbReference type="GO" id="GO:0007165">
    <property type="term" value="P:signal transduction"/>
    <property type="evidence" value="ECO:0007669"/>
    <property type="project" value="UniProtKB-KW"/>
</dbReference>
<dbReference type="InterPro" id="IPR029151">
    <property type="entry name" value="Sensor-like_sf"/>
</dbReference>
<dbReference type="CDD" id="cd06225">
    <property type="entry name" value="HAMP"/>
    <property type="match status" value="1"/>
</dbReference>
<reference evidence="13 14" key="2">
    <citation type="journal article" date="2011" name="Stand. Genomic Sci.">
        <title>Complete genome sequence of the extremely halophilic Halanaerobium praevalens type strain (GSL).</title>
        <authorList>
            <person name="Ivanova N."/>
            <person name="Sikorski J."/>
            <person name="Chertkov O."/>
            <person name="Nolan M."/>
            <person name="Lucas S."/>
            <person name="Hammon N."/>
            <person name="Deshpande S."/>
            <person name="Cheng J.F."/>
            <person name="Tapia R."/>
            <person name="Han C."/>
            <person name="Goodwin L."/>
            <person name="Pitluck S."/>
            <person name="Huntemann M."/>
            <person name="Liolios K."/>
            <person name="Pagani I."/>
            <person name="Mavromatis K."/>
            <person name="Ovchinikova G."/>
            <person name="Pati A."/>
            <person name="Chen A."/>
            <person name="Palaniappan K."/>
            <person name="Land M."/>
            <person name="Hauser L."/>
            <person name="Brambilla E.M."/>
            <person name="Kannan K.P."/>
            <person name="Rohde M."/>
            <person name="Tindall B.J."/>
            <person name="Goker M."/>
            <person name="Detter J.C."/>
            <person name="Woyke T."/>
            <person name="Bristow J."/>
            <person name="Eisen J.A."/>
            <person name="Markowitz V."/>
            <person name="Hugenholtz P."/>
            <person name="Kyrpides N.C."/>
            <person name="Klenk H.P."/>
            <person name="Lapidus A."/>
        </authorList>
    </citation>
    <scope>NUCLEOTIDE SEQUENCE [LARGE SCALE GENOMIC DNA]</scope>
    <source>
        <strain evidence="14">ATCC 33744 / DSM 2228 / GSL</strain>
    </source>
</reference>
<proteinExistence type="inferred from homology"/>
<dbReference type="Gene3D" id="1.10.287.950">
    <property type="entry name" value="Methyl-accepting chemotaxis protein"/>
    <property type="match status" value="1"/>
</dbReference>
<keyword evidence="14" id="KW-1185">Reference proteome</keyword>
<evidence type="ECO:0000256" key="7">
    <source>
        <dbReference type="ARBA" id="ARBA00023224"/>
    </source>
</evidence>
<dbReference type="CDD" id="cd11386">
    <property type="entry name" value="MCP_signal"/>
    <property type="match status" value="1"/>
</dbReference>
<dbReference type="AlphaFoldDB" id="E3DRT9"/>
<keyword evidence="3" id="KW-0145">Chemotaxis</keyword>
<dbReference type="PANTHER" id="PTHR32089">
    <property type="entry name" value="METHYL-ACCEPTING CHEMOTAXIS PROTEIN MCPB"/>
    <property type="match status" value="1"/>
</dbReference>
<dbReference type="Proteomes" id="UP000006866">
    <property type="component" value="Chromosome"/>
</dbReference>
<dbReference type="GO" id="GO:0005886">
    <property type="term" value="C:plasma membrane"/>
    <property type="evidence" value="ECO:0007669"/>
    <property type="project" value="UniProtKB-SubCell"/>
</dbReference>
<evidence type="ECO:0000259" key="11">
    <source>
        <dbReference type="PROSITE" id="PS50111"/>
    </source>
</evidence>
<dbReference type="InterPro" id="IPR033479">
    <property type="entry name" value="dCache_1"/>
</dbReference>
<evidence type="ECO:0000256" key="9">
    <source>
        <dbReference type="PROSITE-ProRule" id="PRU00284"/>
    </source>
</evidence>
<dbReference type="Pfam" id="PF00672">
    <property type="entry name" value="HAMP"/>
    <property type="match status" value="1"/>
</dbReference>
<dbReference type="Gene3D" id="3.30.450.20">
    <property type="entry name" value="PAS domain"/>
    <property type="match status" value="1"/>
</dbReference>
<gene>
    <name evidence="13" type="ordered locus">Hprae_2031</name>
</gene>
<dbReference type="CDD" id="cd12912">
    <property type="entry name" value="PDC2_MCP_like"/>
    <property type="match status" value="1"/>
</dbReference>
<sequence length="662" mass="71558">MNLKSLKSKQIITIGLLVLVICLSLGLATYFNTAKIIEVEIEERLIEKAADVGNLVRSRLDARLRELETIANQKVIKTMDWNQIQAYLAEETKRSDFATIALVQPSGLTNYINGNTLELGDRNYVKEAFAGNSYVSDMLISRAINKPVAMASVPVKRDGKIVGVLIARMLGEDVINIITDVKLKENGTAFMFNDQGTIVAHQNKDYVMEQLNPLEADQITYGSLAKYMSKGLNNQSGFAKYNFAEEEFYGGYTAVEGTDWIVSVSAAAEEVLAGLNRMKSLIILISALILIIALIFVYYLAHKLTKPIIEIADYAQKIAAGDLSQKVSAKILNKEDEIGQLANSFADMNLNLQSLIRQVIDIAGNLSASSQELSASGEEVAASAEHVGKAIQDVASGAEEQSAQVEETTSNIEELILQINDVKLSSDKMDQQADNVMKHLNEGDSAVSQSVAKIKSVKNNSTEVANTISELGDLSNKIGEIVNLINNIADQTNLLALNAAIEAARAGEAGRGFSVVADEIRELADESASATDQISNLIKKIQKSVKNAVEKMGETEEVVDDSVNTIDITGQSFKEIDTAAANLRDFIEKISEKADVVNKSSNQIDTSVKEIAAVSQEAASNSQEVAAASEEQAASTEEIVSAAEDLANMANDLTEAVSKFKL</sequence>
<dbReference type="Pfam" id="PF02743">
    <property type="entry name" value="dCache_1"/>
    <property type="match status" value="1"/>
</dbReference>
<dbReference type="Gene3D" id="6.10.340.10">
    <property type="match status" value="1"/>
</dbReference>
<evidence type="ECO:0000256" key="10">
    <source>
        <dbReference type="SAM" id="Phobius"/>
    </source>
</evidence>
<dbReference type="PROSITE" id="PS50885">
    <property type="entry name" value="HAMP"/>
    <property type="match status" value="1"/>
</dbReference>